<dbReference type="InterPro" id="IPR036890">
    <property type="entry name" value="HATPase_C_sf"/>
</dbReference>
<keyword evidence="5" id="KW-0418">Kinase</keyword>
<evidence type="ECO:0000256" key="4">
    <source>
        <dbReference type="ARBA" id="ARBA00022679"/>
    </source>
</evidence>
<dbReference type="Pfam" id="PF00512">
    <property type="entry name" value="HisKA"/>
    <property type="match status" value="1"/>
</dbReference>
<dbReference type="CDD" id="cd00082">
    <property type="entry name" value="HisKA"/>
    <property type="match status" value="1"/>
</dbReference>
<comment type="caution">
    <text evidence="10">The sequence shown here is derived from an EMBL/GenBank/DDBJ whole genome shotgun (WGS) entry which is preliminary data.</text>
</comment>
<keyword evidence="7" id="KW-0812">Transmembrane</keyword>
<evidence type="ECO:0000256" key="5">
    <source>
        <dbReference type="ARBA" id="ARBA00022777"/>
    </source>
</evidence>
<dbReference type="GO" id="GO:0000155">
    <property type="term" value="F:phosphorelay sensor kinase activity"/>
    <property type="evidence" value="ECO:0007669"/>
    <property type="project" value="InterPro"/>
</dbReference>
<dbReference type="SUPFAM" id="SSF55874">
    <property type="entry name" value="ATPase domain of HSP90 chaperone/DNA topoisomerase II/histidine kinase"/>
    <property type="match status" value="1"/>
</dbReference>
<feature type="transmembrane region" description="Helical" evidence="7">
    <location>
        <begin position="105"/>
        <end position="123"/>
    </location>
</feature>
<dbReference type="InterPro" id="IPR003594">
    <property type="entry name" value="HATPase_dom"/>
</dbReference>
<reference evidence="10" key="1">
    <citation type="submission" date="2021-09" db="EMBL/GenBank/DDBJ databases">
        <authorList>
            <consortium name="AG Swart"/>
            <person name="Singh M."/>
            <person name="Singh A."/>
            <person name="Seah K."/>
            <person name="Emmerich C."/>
        </authorList>
    </citation>
    <scope>NUCLEOTIDE SEQUENCE</scope>
    <source>
        <strain evidence="10">ATCC30299</strain>
    </source>
</reference>
<dbReference type="InterPro" id="IPR001789">
    <property type="entry name" value="Sig_transdc_resp-reg_receiver"/>
</dbReference>
<sequence length="720" mass="81999">MEKLESLCWEEEVNEKFQILKQFFYYVMGIILSYWGFELVLSLHQHSLIISNVPFGVVHLLTCLLLSYTEGKNMRWKTIVPVLVTEYNCLMWKVKSMNESHNIELLFALLSFAIVNICEWPFIRSSLIRILVLCKDLFIWHYHKYITGEVILTTNLMPHLLGFLIIFLCELRCRHVKAKTIERFLIRKGFESAEKRLNLIFNLFPEGILILSERKEILYSNENLMKLLNCNIGQVVPIISSMEYCHGRKHSNLSSTNKLIDDINLIPNLAINQEIVLGVSESENLSMEWKGQRVSWENQNAILLTVSNVNHVIELEKTVSDNKLKNILLRSVSHELRTPINAIAFMAESLKEEPEISSNKSWKENLDMVSVSSKLLLSLVNDLLDYSKILAGAFSIQKSSFLLWNAIHDTVQLIKMQAEKKGLKIFTRIDPQLPTLIYTDPLRLSQVLLNLLSNALKFTLKGSIEICCMSNTKQQLRITVKDTGIGIPKDKLQDLFKEFNTHHNRSLNPSGCGLGLFISNIIAQELGGSSIEVKSKQQVGSSFTVSIDILEDQSEQPNLIYEENQEISATLSEESEYISIKDFNALIQSEVTQVLVVDDNDFNRIVMGSLLGSHKILFNEACTGKQAVKMVEEMSNKKKPYKLIVMDGSMPEMNGWEAAKNIGEMYNQGIIDYLPTIIGYTAFTSDAELSLCIESGMKECIIKPCKAEVLIDKILKYLSK</sequence>
<dbReference type="PROSITE" id="PS50109">
    <property type="entry name" value="HIS_KIN"/>
    <property type="match status" value="1"/>
</dbReference>
<keyword evidence="7" id="KW-0472">Membrane</keyword>
<evidence type="ECO:0000313" key="10">
    <source>
        <dbReference type="EMBL" id="CAG9314090.1"/>
    </source>
</evidence>
<dbReference type="SMART" id="SM00388">
    <property type="entry name" value="HisKA"/>
    <property type="match status" value="1"/>
</dbReference>
<feature type="modified residue" description="4-aspartylphosphate" evidence="6">
    <location>
        <position position="647"/>
    </location>
</feature>
<keyword evidence="11" id="KW-1185">Reference proteome</keyword>
<accession>A0AAU9IGN8</accession>
<dbReference type="CDD" id="cd17546">
    <property type="entry name" value="REC_hyHK_CKI1_RcsC-like"/>
    <property type="match status" value="1"/>
</dbReference>
<dbReference type="InterPro" id="IPR005467">
    <property type="entry name" value="His_kinase_dom"/>
</dbReference>
<evidence type="ECO:0000256" key="3">
    <source>
        <dbReference type="ARBA" id="ARBA00022553"/>
    </source>
</evidence>
<evidence type="ECO:0000256" key="1">
    <source>
        <dbReference type="ARBA" id="ARBA00000085"/>
    </source>
</evidence>
<dbReference type="SUPFAM" id="SSF47384">
    <property type="entry name" value="Homodimeric domain of signal transducing histidine kinase"/>
    <property type="match status" value="1"/>
</dbReference>
<gene>
    <name evidence="10" type="ORF">BSTOLATCC_MIC9887</name>
</gene>
<dbReference type="InterPro" id="IPR036097">
    <property type="entry name" value="HisK_dim/P_sf"/>
</dbReference>
<keyword evidence="4" id="KW-0808">Transferase</keyword>
<dbReference type="InterPro" id="IPR011006">
    <property type="entry name" value="CheY-like_superfamily"/>
</dbReference>
<organism evidence="10 11">
    <name type="scientific">Blepharisma stoltei</name>
    <dbReference type="NCBI Taxonomy" id="1481888"/>
    <lineage>
        <taxon>Eukaryota</taxon>
        <taxon>Sar</taxon>
        <taxon>Alveolata</taxon>
        <taxon>Ciliophora</taxon>
        <taxon>Postciliodesmatophora</taxon>
        <taxon>Heterotrichea</taxon>
        <taxon>Heterotrichida</taxon>
        <taxon>Blepharismidae</taxon>
        <taxon>Blepharisma</taxon>
    </lineage>
</organism>
<dbReference type="InterPro" id="IPR004358">
    <property type="entry name" value="Sig_transdc_His_kin-like_C"/>
</dbReference>
<evidence type="ECO:0000259" key="8">
    <source>
        <dbReference type="PROSITE" id="PS50109"/>
    </source>
</evidence>
<evidence type="ECO:0000256" key="6">
    <source>
        <dbReference type="PROSITE-ProRule" id="PRU00169"/>
    </source>
</evidence>
<evidence type="ECO:0000256" key="7">
    <source>
        <dbReference type="SAM" id="Phobius"/>
    </source>
</evidence>
<dbReference type="AlphaFoldDB" id="A0AAU9IGN8"/>
<dbReference type="Pfam" id="PF00072">
    <property type="entry name" value="Response_reg"/>
    <property type="match status" value="1"/>
</dbReference>
<dbReference type="SUPFAM" id="SSF52172">
    <property type="entry name" value="CheY-like"/>
    <property type="match status" value="1"/>
</dbReference>
<protein>
    <recommendedName>
        <fullName evidence="2">histidine kinase</fullName>
        <ecNumber evidence="2">2.7.13.3</ecNumber>
    </recommendedName>
</protein>
<dbReference type="PROSITE" id="PS50110">
    <property type="entry name" value="RESPONSE_REGULATORY"/>
    <property type="match status" value="1"/>
</dbReference>
<feature type="transmembrane region" description="Helical" evidence="7">
    <location>
        <begin position="23"/>
        <end position="43"/>
    </location>
</feature>
<dbReference type="Gene3D" id="3.30.565.10">
    <property type="entry name" value="Histidine kinase-like ATPase, C-terminal domain"/>
    <property type="match status" value="1"/>
</dbReference>
<dbReference type="SMART" id="SM00387">
    <property type="entry name" value="HATPase_c"/>
    <property type="match status" value="1"/>
</dbReference>
<keyword evidence="3 6" id="KW-0597">Phosphoprotein</keyword>
<evidence type="ECO:0000256" key="2">
    <source>
        <dbReference type="ARBA" id="ARBA00012438"/>
    </source>
</evidence>
<dbReference type="PANTHER" id="PTHR43047">
    <property type="entry name" value="TWO-COMPONENT HISTIDINE PROTEIN KINASE"/>
    <property type="match status" value="1"/>
</dbReference>
<dbReference type="PANTHER" id="PTHR43047:SF72">
    <property type="entry name" value="OSMOSENSING HISTIDINE PROTEIN KINASE SLN1"/>
    <property type="match status" value="1"/>
</dbReference>
<evidence type="ECO:0000313" key="11">
    <source>
        <dbReference type="Proteomes" id="UP001162131"/>
    </source>
</evidence>
<dbReference type="EMBL" id="CAJZBQ010000011">
    <property type="protein sequence ID" value="CAG9314090.1"/>
    <property type="molecule type" value="Genomic_DNA"/>
</dbReference>
<feature type="domain" description="Histidine kinase" evidence="8">
    <location>
        <begin position="331"/>
        <end position="551"/>
    </location>
</feature>
<dbReference type="EC" id="2.7.13.3" evidence="2"/>
<dbReference type="InterPro" id="IPR003661">
    <property type="entry name" value="HisK_dim/P_dom"/>
</dbReference>
<proteinExistence type="predicted"/>
<feature type="transmembrane region" description="Helical" evidence="7">
    <location>
        <begin position="49"/>
        <end position="68"/>
    </location>
</feature>
<dbReference type="Gene3D" id="1.10.287.130">
    <property type="match status" value="1"/>
</dbReference>
<keyword evidence="7" id="KW-1133">Transmembrane helix</keyword>
<evidence type="ECO:0000259" key="9">
    <source>
        <dbReference type="PROSITE" id="PS50110"/>
    </source>
</evidence>
<feature type="domain" description="Response regulatory" evidence="9">
    <location>
        <begin position="593"/>
        <end position="718"/>
    </location>
</feature>
<dbReference type="Gene3D" id="3.40.50.2300">
    <property type="match status" value="1"/>
</dbReference>
<dbReference type="GO" id="GO:0009927">
    <property type="term" value="F:histidine phosphotransfer kinase activity"/>
    <property type="evidence" value="ECO:0007669"/>
    <property type="project" value="TreeGrafter"/>
</dbReference>
<dbReference type="SMART" id="SM00448">
    <property type="entry name" value="REC"/>
    <property type="match status" value="1"/>
</dbReference>
<dbReference type="Pfam" id="PF02518">
    <property type="entry name" value="HATPase_c"/>
    <property type="match status" value="1"/>
</dbReference>
<name>A0AAU9IGN8_9CILI</name>
<dbReference type="Proteomes" id="UP001162131">
    <property type="component" value="Unassembled WGS sequence"/>
</dbReference>
<dbReference type="PRINTS" id="PR00344">
    <property type="entry name" value="BCTRLSENSOR"/>
</dbReference>
<comment type="catalytic activity">
    <reaction evidence="1">
        <text>ATP + protein L-histidine = ADP + protein N-phospho-L-histidine.</text>
        <dbReference type="EC" id="2.7.13.3"/>
    </reaction>
</comment>
<dbReference type="GO" id="GO:0005886">
    <property type="term" value="C:plasma membrane"/>
    <property type="evidence" value="ECO:0007669"/>
    <property type="project" value="TreeGrafter"/>
</dbReference>